<dbReference type="OrthoDB" id="448280at2759"/>
<reference evidence="7" key="1">
    <citation type="submission" date="2021-03" db="EMBL/GenBank/DDBJ databases">
        <authorList>
            <person name="Bekaert M."/>
        </authorList>
    </citation>
    <scope>NUCLEOTIDE SEQUENCE</scope>
</reference>
<dbReference type="Pfam" id="PF02535">
    <property type="entry name" value="Zip"/>
    <property type="match status" value="1"/>
</dbReference>
<protein>
    <submittedName>
        <fullName evidence="7">SLC39A1_2_3</fullName>
    </submittedName>
</protein>
<dbReference type="InterPro" id="IPR003689">
    <property type="entry name" value="ZIP"/>
</dbReference>
<proteinExistence type="predicted"/>
<keyword evidence="4 6" id="KW-0472">Membrane</keyword>
<evidence type="ECO:0000256" key="6">
    <source>
        <dbReference type="SAM" id="Phobius"/>
    </source>
</evidence>
<evidence type="ECO:0000256" key="4">
    <source>
        <dbReference type="ARBA" id="ARBA00023136"/>
    </source>
</evidence>
<dbReference type="GO" id="GO:0005886">
    <property type="term" value="C:plasma membrane"/>
    <property type="evidence" value="ECO:0007669"/>
    <property type="project" value="TreeGrafter"/>
</dbReference>
<dbReference type="AlphaFoldDB" id="A0A8S3TXC6"/>
<feature type="transmembrane region" description="Helical" evidence="6">
    <location>
        <begin position="86"/>
        <end position="108"/>
    </location>
</feature>
<sequence>MELTTLKVVIIFGLFIATLLLGFFPIKLVAHIKKRNASRIRYRRAISILSCYAAGVFLGTCLLDLLPSVRRDLETILRKMHLLSGFPVSEFVMVFGLFLILVVEQIILSWKENQQNSSFLTTGKDNSRKSLLSDTDDRDFMSSTRSDLSEHSIGGISDEPYGQKQLSTCSNVHVSGDVYNDTEQEPLYSKEKHEKGNENEFEHNHSTLRSILLLIALSLHSVFEGLAVGLQRKSAQVIGVFAGLFLHKMVLSFSLGMSLVQSKLSYKSMLQSVTIFSLSSPFGIGLGLLIIDLWDSRISVLIQGLLQGIACGTFLYVTFFEILPHELNSSDIRLIKVVFLILGFSTVTAVVFINEKS</sequence>
<evidence type="ECO:0000313" key="8">
    <source>
        <dbReference type="Proteomes" id="UP000683360"/>
    </source>
</evidence>
<keyword evidence="2 6" id="KW-0812">Transmembrane</keyword>
<evidence type="ECO:0000256" key="2">
    <source>
        <dbReference type="ARBA" id="ARBA00022692"/>
    </source>
</evidence>
<evidence type="ECO:0000313" key="7">
    <source>
        <dbReference type="EMBL" id="CAG2234502.1"/>
    </source>
</evidence>
<feature type="transmembrane region" description="Helical" evidence="6">
    <location>
        <begin position="272"/>
        <end position="294"/>
    </location>
</feature>
<evidence type="ECO:0000256" key="1">
    <source>
        <dbReference type="ARBA" id="ARBA00004141"/>
    </source>
</evidence>
<dbReference type="EMBL" id="CAJPWZ010002245">
    <property type="protein sequence ID" value="CAG2234502.1"/>
    <property type="molecule type" value="Genomic_DNA"/>
</dbReference>
<feature type="transmembrane region" description="Helical" evidence="6">
    <location>
        <begin position="45"/>
        <end position="66"/>
    </location>
</feature>
<comment type="caution">
    <text evidence="7">The sequence shown here is derived from an EMBL/GenBank/DDBJ whole genome shotgun (WGS) entry which is preliminary data.</text>
</comment>
<dbReference type="GO" id="GO:0005385">
    <property type="term" value="F:zinc ion transmembrane transporter activity"/>
    <property type="evidence" value="ECO:0007669"/>
    <property type="project" value="TreeGrafter"/>
</dbReference>
<keyword evidence="8" id="KW-1185">Reference proteome</keyword>
<gene>
    <name evidence="7" type="ORF">MEDL_47122</name>
</gene>
<feature type="transmembrane region" description="Helical" evidence="6">
    <location>
        <begin position="6"/>
        <end position="24"/>
    </location>
</feature>
<dbReference type="PANTHER" id="PTHR11040:SF140">
    <property type="entry name" value="ZRT (ZRT), IRT- (IRT-) LIKE PROTEIN TRANSPORTER"/>
    <property type="match status" value="1"/>
</dbReference>
<feature type="compositionally biased region" description="Polar residues" evidence="5">
    <location>
        <begin position="119"/>
        <end position="133"/>
    </location>
</feature>
<evidence type="ECO:0000256" key="5">
    <source>
        <dbReference type="SAM" id="MobiDB-lite"/>
    </source>
</evidence>
<comment type="subcellular location">
    <subcellularLocation>
        <location evidence="1">Membrane</location>
        <topology evidence="1">Multi-pass membrane protein</topology>
    </subcellularLocation>
</comment>
<feature type="transmembrane region" description="Helical" evidence="6">
    <location>
        <begin position="334"/>
        <end position="353"/>
    </location>
</feature>
<dbReference type="PANTHER" id="PTHR11040">
    <property type="entry name" value="ZINC/IRON TRANSPORTER"/>
    <property type="match status" value="1"/>
</dbReference>
<organism evidence="7 8">
    <name type="scientific">Mytilus edulis</name>
    <name type="common">Blue mussel</name>
    <dbReference type="NCBI Taxonomy" id="6550"/>
    <lineage>
        <taxon>Eukaryota</taxon>
        <taxon>Metazoa</taxon>
        <taxon>Spiralia</taxon>
        <taxon>Lophotrochozoa</taxon>
        <taxon>Mollusca</taxon>
        <taxon>Bivalvia</taxon>
        <taxon>Autobranchia</taxon>
        <taxon>Pteriomorphia</taxon>
        <taxon>Mytilida</taxon>
        <taxon>Mytiloidea</taxon>
        <taxon>Mytilidae</taxon>
        <taxon>Mytilinae</taxon>
        <taxon>Mytilus</taxon>
    </lineage>
</organism>
<dbReference type="Proteomes" id="UP000683360">
    <property type="component" value="Unassembled WGS sequence"/>
</dbReference>
<feature type="transmembrane region" description="Helical" evidence="6">
    <location>
        <begin position="237"/>
        <end position="260"/>
    </location>
</feature>
<feature type="transmembrane region" description="Helical" evidence="6">
    <location>
        <begin position="300"/>
        <end position="322"/>
    </location>
</feature>
<accession>A0A8S3TXC6</accession>
<keyword evidence="3 6" id="KW-1133">Transmembrane helix</keyword>
<name>A0A8S3TXC6_MYTED</name>
<feature type="region of interest" description="Disordered" evidence="5">
    <location>
        <begin position="119"/>
        <end position="151"/>
    </location>
</feature>
<evidence type="ECO:0000256" key="3">
    <source>
        <dbReference type="ARBA" id="ARBA00022989"/>
    </source>
</evidence>